<dbReference type="AlphaFoldDB" id="W7TGQ3"/>
<protein>
    <submittedName>
        <fullName evidence="2">Uncharacterized protein</fullName>
    </submittedName>
</protein>
<keyword evidence="3" id="KW-1185">Reference proteome</keyword>
<sequence length="171" mass="19086">MRAGVLQEGPTYRCRSIRTPRGALAPPPRWHRRALPAANRRGPRRGSERRKSWSTGSFRNVSKPCGASRLASRNGAPPTLLRDGPPPVLDFRDNQAMNKAQSRGVFYPRIPSNYLCTSTTGGSRHFYRGNISRYYCDSRCPSSYDETSRVDMGIPPAKFPPTLSLAPPPVW</sequence>
<reference evidence="2 3" key="1">
    <citation type="journal article" date="2014" name="Mol. Plant">
        <title>Chromosome Scale Genome Assembly and Transcriptome Profiling of Nannochloropsis gaditana in Nitrogen Depletion.</title>
        <authorList>
            <person name="Corteggiani Carpinelli E."/>
            <person name="Telatin A."/>
            <person name="Vitulo N."/>
            <person name="Forcato C."/>
            <person name="D'Angelo M."/>
            <person name="Schiavon R."/>
            <person name="Vezzi A."/>
            <person name="Giacometti G.M."/>
            <person name="Morosinotto T."/>
            <person name="Valle G."/>
        </authorList>
    </citation>
    <scope>NUCLEOTIDE SEQUENCE [LARGE SCALE GENOMIC DNA]</scope>
    <source>
        <strain evidence="2 3">B-31</strain>
    </source>
</reference>
<accession>W7TGQ3</accession>
<organism evidence="2 3">
    <name type="scientific">Nannochloropsis gaditana</name>
    <dbReference type="NCBI Taxonomy" id="72520"/>
    <lineage>
        <taxon>Eukaryota</taxon>
        <taxon>Sar</taxon>
        <taxon>Stramenopiles</taxon>
        <taxon>Ochrophyta</taxon>
        <taxon>Eustigmatophyceae</taxon>
        <taxon>Eustigmatales</taxon>
        <taxon>Monodopsidaceae</taxon>
        <taxon>Nannochloropsis</taxon>
    </lineage>
</organism>
<name>W7TGQ3_9STRA</name>
<proteinExistence type="predicted"/>
<feature type="region of interest" description="Disordered" evidence="1">
    <location>
        <begin position="1"/>
        <end position="85"/>
    </location>
</feature>
<dbReference type="EMBL" id="AZIL01002126">
    <property type="protein sequence ID" value="EWM22703.1"/>
    <property type="molecule type" value="Genomic_DNA"/>
</dbReference>
<evidence type="ECO:0000256" key="1">
    <source>
        <dbReference type="SAM" id="MobiDB-lite"/>
    </source>
</evidence>
<dbReference type="Proteomes" id="UP000019335">
    <property type="component" value="Unassembled WGS sequence"/>
</dbReference>
<evidence type="ECO:0000313" key="2">
    <source>
        <dbReference type="EMBL" id="EWM22703.1"/>
    </source>
</evidence>
<evidence type="ECO:0000313" key="3">
    <source>
        <dbReference type="Proteomes" id="UP000019335"/>
    </source>
</evidence>
<gene>
    <name evidence="2" type="ORF">Naga_100844g2</name>
</gene>
<comment type="caution">
    <text evidence="2">The sequence shown here is derived from an EMBL/GenBank/DDBJ whole genome shotgun (WGS) entry which is preliminary data.</text>
</comment>